<proteinExistence type="predicted"/>
<evidence type="ECO:0000313" key="3">
    <source>
        <dbReference type="Proteomes" id="UP001605036"/>
    </source>
</evidence>
<gene>
    <name evidence="2" type="ORF">R1flu_017541</name>
</gene>
<feature type="transmembrane region" description="Helical" evidence="1">
    <location>
        <begin position="89"/>
        <end position="122"/>
    </location>
</feature>
<feature type="transmembrane region" description="Helical" evidence="1">
    <location>
        <begin position="143"/>
        <end position="165"/>
    </location>
</feature>
<evidence type="ECO:0000256" key="1">
    <source>
        <dbReference type="SAM" id="Phobius"/>
    </source>
</evidence>
<organism evidence="2 3">
    <name type="scientific">Riccia fluitans</name>
    <dbReference type="NCBI Taxonomy" id="41844"/>
    <lineage>
        <taxon>Eukaryota</taxon>
        <taxon>Viridiplantae</taxon>
        <taxon>Streptophyta</taxon>
        <taxon>Embryophyta</taxon>
        <taxon>Marchantiophyta</taxon>
        <taxon>Marchantiopsida</taxon>
        <taxon>Marchantiidae</taxon>
        <taxon>Marchantiales</taxon>
        <taxon>Ricciaceae</taxon>
        <taxon>Riccia</taxon>
    </lineage>
</organism>
<feature type="transmembrane region" description="Helical" evidence="1">
    <location>
        <begin position="265"/>
        <end position="290"/>
    </location>
</feature>
<sequence>MDIERFTKCENGQKERLLVKDWSTGPIDLLREALKLIQDPYHICTFALIQVIIVVPSTVLVLLTQWFEYEVVHKLVLQPPAPPAPWPDMWVVFLIFVALSIGSLVLAVNHVAATFYTAGSMYSGNNVSFKQVMQALPGLWKKLIVTALWGHAFYVIESLFFFVVFNGCNAIFAVPVPILCIVTSVAAGLAFFFTNTVLQLAYGVTVFDGDDCQGVAAIVKGLCLARNQWCNALGLLLINDLPGIVLGTAFTFSVLSTLDAGSKCVIAGIVIFLASVFRNLSSVTYILFYFSVKVSRGEKINFDAIADQSQFETRYKTIGGGLTSC</sequence>
<keyword evidence="1" id="KW-1133">Transmembrane helix</keyword>
<feature type="transmembrane region" description="Helical" evidence="1">
    <location>
        <begin position="41"/>
        <end position="67"/>
    </location>
</feature>
<comment type="caution">
    <text evidence="2">The sequence shown here is derived from an EMBL/GenBank/DDBJ whole genome shotgun (WGS) entry which is preliminary data.</text>
</comment>
<dbReference type="PANTHER" id="PTHR33133">
    <property type="entry name" value="OS08G0107100 PROTEIN-RELATED"/>
    <property type="match status" value="1"/>
</dbReference>
<feature type="transmembrane region" description="Helical" evidence="1">
    <location>
        <begin position="171"/>
        <end position="193"/>
    </location>
</feature>
<keyword evidence="1" id="KW-0812">Transmembrane</keyword>
<protein>
    <submittedName>
        <fullName evidence="2">Uncharacterized protein</fullName>
    </submittedName>
</protein>
<dbReference type="Proteomes" id="UP001605036">
    <property type="component" value="Unassembled WGS sequence"/>
</dbReference>
<keyword evidence="3" id="KW-1185">Reference proteome</keyword>
<dbReference type="EMBL" id="JBHFFA010000001">
    <property type="protein sequence ID" value="KAL2649413.1"/>
    <property type="molecule type" value="Genomic_DNA"/>
</dbReference>
<evidence type="ECO:0000313" key="2">
    <source>
        <dbReference type="EMBL" id="KAL2649413.1"/>
    </source>
</evidence>
<keyword evidence="1" id="KW-0472">Membrane</keyword>
<name>A0ABD1ZDJ6_9MARC</name>
<reference evidence="2 3" key="1">
    <citation type="submission" date="2024-09" db="EMBL/GenBank/DDBJ databases">
        <title>Chromosome-scale assembly of Riccia fluitans.</title>
        <authorList>
            <person name="Paukszto L."/>
            <person name="Sawicki J."/>
            <person name="Karawczyk K."/>
            <person name="Piernik-Szablinska J."/>
            <person name="Szczecinska M."/>
            <person name="Mazdziarz M."/>
        </authorList>
    </citation>
    <scope>NUCLEOTIDE SEQUENCE [LARGE SCALE GENOMIC DNA]</scope>
    <source>
        <strain evidence="2">Rf_01</strain>
        <tissue evidence="2">Aerial parts of the thallus</tissue>
    </source>
</reference>
<feature type="transmembrane region" description="Helical" evidence="1">
    <location>
        <begin position="232"/>
        <end position="253"/>
    </location>
</feature>
<dbReference type="AlphaFoldDB" id="A0ABD1ZDJ6"/>
<accession>A0ABD1ZDJ6</accession>
<dbReference type="PANTHER" id="PTHR33133:SF1">
    <property type="entry name" value="EXPRESSED PROTEIN-RELATED"/>
    <property type="match status" value="1"/>
</dbReference>